<feature type="domain" description="Glucose-methanol-choline oxidoreductase C-terminal" evidence="8">
    <location>
        <begin position="4"/>
        <end position="130"/>
    </location>
</feature>
<keyword evidence="6" id="KW-0560">Oxidoreductase</keyword>
<evidence type="ECO:0000256" key="6">
    <source>
        <dbReference type="ARBA" id="ARBA00023002"/>
    </source>
</evidence>
<keyword evidence="7" id="KW-0325">Glycoprotein</keyword>
<keyword evidence="5" id="KW-0274">FAD</keyword>
<dbReference type="InterPro" id="IPR036188">
    <property type="entry name" value="FAD/NAD-bd_sf"/>
</dbReference>
<dbReference type="Proteomes" id="UP001175227">
    <property type="component" value="Unassembled WGS sequence"/>
</dbReference>
<proteinExistence type="inferred from homology"/>
<dbReference type="Gene3D" id="3.50.50.60">
    <property type="entry name" value="FAD/NAD(P)-binding domain"/>
    <property type="match status" value="1"/>
</dbReference>
<dbReference type="Pfam" id="PF05199">
    <property type="entry name" value="GMC_oxred_C"/>
    <property type="match status" value="1"/>
</dbReference>
<dbReference type="EMBL" id="JAUEPR010000060">
    <property type="protein sequence ID" value="KAK0470699.1"/>
    <property type="molecule type" value="Genomic_DNA"/>
</dbReference>
<keyword evidence="3" id="KW-0285">Flavoprotein</keyword>
<evidence type="ECO:0000256" key="2">
    <source>
        <dbReference type="ARBA" id="ARBA00010790"/>
    </source>
</evidence>
<evidence type="ECO:0000313" key="10">
    <source>
        <dbReference type="Proteomes" id="UP001175227"/>
    </source>
</evidence>
<keyword evidence="10" id="KW-1185">Reference proteome</keyword>
<comment type="caution">
    <text evidence="9">The sequence shown here is derived from an EMBL/GenBank/DDBJ whole genome shotgun (WGS) entry which is preliminary data.</text>
</comment>
<organism evidence="9 10">
    <name type="scientific">Armillaria novae-zelandiae</name>
    <dbReference type="NCBI Taxonomy" id="153914"/>
    <lineage>
        <taxon>Eukaryota</taxon>
        <taxon>Fungi</taxon>
        <taxon>Dikarya</taxon>
        <taxon>Basidiomycota</taxon>
        <taxon>Agaricomycotina</taxon>
        <taxon>Agaricomycetes</taxon>
        <taxon>Agaricomycetidae</taxon>
        <taxon>Agaricales</taxon>
        <taxon>Marasmiineae</taxon>
        <taxon>Physalacriaceae</taxon>
        <taxon>Armillaria</taxon>
    </lineage>
</organism>
<dbReference type="PANTHER" id="PTHR11552:SF201">
    <property type="entry name" value="GLUCOSE-METHANOL-CHOLINE OXIDOREDUCTASE N-TERMINAL DOMAIN-CONTAINING PROTEIN"/>
    <property type="match status" value="1"/>
</dbReference>
<evidence type="ECO:0000256" key="1">
    <source>
        <dbReference type="ARBA" id="ARBA00001974"/>
    </source>
</evidence>
<protein>
    <submittedName>
        <fullName evidence="9">Glucose-methanol-choline oxidoreductase</fullName>
    </submittedName>
</protein>
<evidence type="ECO:0000256" key="5">
    <source>
        <dbReference type="ARBA" id="ARBA00022827"/>
    </source>
</evidence>
<comment type="similarity">
    <text evidence="2">Belongs to the GMC oxidoreductase family.</text>
</comment>
<evidence type="ECO:0000256" key="7">
    <source>
        <dbReference type="ARBA" id="ARBA00023180"/>
    </source>
</evidence>
<evidence type="ECO:0000256" key="3">
    <source>
        <dbReference type="ARBA" id="ARBA00022630"/>
    </source>
</evidence>
<gene>
    <name evidence="9" type="ORF">IW261DRAFT_1675960</name>
</gene>
<dbReference type="GO" id="GO:0050660">
    <property type="term" value="F:flavin adenine dinucleotide binding"/>
    <property type="evidence" value="ECO:0007669"/>
    <property type="project" value="InterPro"/>
</dbReference>
<name>A0AA39U4T3_9AGAR</name>
<comment type="cofactor">
    <cofactor evidence="1">
        <name>FAD</name>
        <dbReference type="ChEBI" id="CHEBI:57692"/>
    </cofactor>
</comment>
<dbReference type="InterPro" id="IPR012132">
    <property type="entry name" value="GMC_OxRdtase"/>
</dbReference>
<dbReference type="PANTHER" id="PTHR11552">
    <property type="entry name" value="GLUCOSE-METHANOL-CHOLINE GMC OXIDOREDUCTASE"/>
    <property type="match status" value="1"/>
</dbReference>
<sequence>MDLFTQPAVNVNYFSVDWDLNVQIASAWLSRSILISPPLSDLSTGEVILGDSVPDDGKHGTNDDWRSWITNGFAAVSHPIGTLSMMKHSLGSVVDSQLRVYNTSNIHVVDALIVPLQISAHLAAGLYGVAEKAANLIKASY</sequence>
<accession>A0AA39U4T3</accession>
<reference evidence="9" key="1">
    <citation type="submission" date="2023-06" db="EMBL/GenBank/DDBJ databases">
        <authorList>
            <consortium name="Lawrence Berkeley National Laboratory"/>
            <person name="Ahrendt S."/>
            <person name="Sahu N."/>
            <person name="Indic B."/>
            <person name="Wong-Bajracharya J."/>
            <person name="Merenyi Z."/>
            <person name="Ke H.-M."/>
            <person name="Monk M."/>
            <person name="Kocsube S."/>
            <person name="Drula E."/>
            <person name="Lipzen A."/>
            <person name="Balint B."/>
            <person name="Henrissat B."/>
            <person name="Andreopoulos B."/>
            <person name="Martin F.M."/>
            <person name="Harder C.B."/>
            <person name="Rigling D."/>
            <person name="Ford K.L."/>
            <person name="Foster G.D."/>
            <person name="Pangilinan J."/>
            <person name="Papanicolaou A."/>
            <person name="Barry K."/>
            <person name="LaButti K."/>
            <person name="Viragh M."/>
            <person name="Koriabine M."/>
            <person name="Yan M."/>
            <person name="Riley R."/>
            <person name="Champramary S."/>
            <person name="Plett K.L."/>
            <person name="Tsai I.J."/>
            <person name="Slot J."/>
            <person name="Sipos G."/>
            <person name="Plett J."/>
            <person name="Nagy L.G."/>
            <person name="Grigoriev I.V."/>
        </authorList>
    </citation>
    <scope>NUCLEOTIDE SEQUENCE</scope>
    <source>
        <strain evidence="9">ICMP 16352</strain>
    </source>
</reference>
<evidence type="ECO:0000313" key="9">
    <source>
        <dbReference type="EMBL" id="KAK0470699.1"/>
    </source>
</evidence>
<dbReference type="Gene3D" id="3.30.560.10">
    <property type="entry name" value="Glucose Oxidase, domain 3"/>
    <property type="match status" value="1"/>
</dbReference>
<evidence type="ECO:0000259" key="8">
    <source>
        <dbReference type="Pfam" id="PF05199"/>
    </source>
</evidence>
<dbReference type="InterPro" id="IPR007867">
    <property type="entry name" value="GMC_OxRtase_C"/>
</dbReference>
<dbReference type="GO" id="GO:0016614">
    <property type="term" value="F:oxidoreductase activity, acting on CH-OH group of donors"/>
    <property type="evidence" value="ECO:0007669"/>
    <property type="project" value="InterPro"/>
</dbReference>
<keyword evidence="4" id="KW-0732">Signal</keyword>
<evidence type="ECO:0000256" key="4">
    <source>
        <dbReference type="ARBA" id="ARBA00022729"/>
    </source>
</evidence>
<dbReference type="SUPFAM" id="SSF54373">
    <property type="entry name" value="FAD-linked reductases, C-terminal domain"/>
    <property type="match status" value="1"/>
</dbReference>
<dbReference type="SUPFAM" id="SSF51905">
    <property type="entry name" value="FAD/NAD(P)-binding domain"/>
    <property type="match status" value="1"/>
</dbReference>
<dbReference type="AlphaFoldDB" id="A0AA39U4T3"/>